<feature type="transmembrane region" description="Helical" evidence="11">
    <location>
        <begin position="98"/>
        <end position="127"/>
    </location>
</feature>
<keyword evidence="6 11" id="KW-0378">Hydrolase</keyword>
<keyword evidence="8 11" id="KW-1133">Transmembrane helix</keyword>
<evidence type="ECO:0000313" key="14">
    <source>
        <dbReference type="EMBL" id="QBK62235.1"/>
    </source>
</evidence>
<dbReference type="SUPFAM" id="SSF50156">
    <property type="entry name" value="PDZ domain-like"/>
    <property type="match status" value="2"/>
</dbReference>
<keyword evidence="5 11" id="KW-0812">Transmembrane</keyword>
<evidence type="ECO:0000256" key="6">
    <source>
        <dbReference type="ARBA" id="ARBA00022801"/>
    </source>
</evidence>
<evidence type="ECO:0000313" key="13">
    <source>
        <dbReference type="EMBL" id="ATQ16244.1"/>
    </source>
</evidence>
<comment type="cofactor">
    <cofactor evidence="1 11">
        <name>Zn(2+)</name>
        <dbReference type="ChEBI" id="CHEBI:29105"/>
    </cofactor>
</comment>
<gene>
    <name evidence="14" type="primary">rseP</name>
    <name evidence="13" type="ORF">CNO13_03675</name>
    <name evidence="14" type="ORF">EZU67_03660</name>
</gene>
<dbReference type="InterPro" id="IPR036034">
    <property type="entry name" value="PDZ_sf"/>
</dbReference>
<dbReference type="PANTHER" id="PTHR42837">
    <property type="entry name" value="REGULATOR OF SIGMA-E PROTEASE RSEP"/>
    <property type="match status" value="1"/>
</dbReference>
<dbReference type="Gene3D" id="2.30.42.10">
    <property type="match status" value="2"/>
</dbReference>
<sequence length="428" mass="48593">MYIFLNILAFTLIIFIHELGHFLCAKLFKVKVEVFSIGIGPSLFKIKIKETEYKVSPIFLGGYCKLKGADHLENEIKLNRQLEADKDSIFGISHFKKILIYFAGPLFNLILALIIFIMIEMVGIVYFDYPGKINVINNNVVSNFRDGDIILRVDNHNIKYFSDLSKFVSLKDSKMTFTVLRDNKNVSFEEYTNLDKLLKEISPWVDLVIAKVEANSPFGIAGLKPNDKIISINDVVLNNNKDLSNLITKLGVDVVNIKYERHGEILTSKLVFQDTKKILGISLLPSLERVLKTDNLIVAFKNSFNKVLNILGHILYSIVELFSNFKNNSKNVVGPIGIMNILVNSSSIGFSYWFNTIAILNLLIAGMNLFFFVVPMFDGGQIFISLIELLRGKRFSAKFIYYFYFVGILLVLSLFILGFVNDLRSILG</sequence>
<feature type="transmembrane region" description="Helical" evidence="11">
    <location>
        <begin position="399"/>
        <end position="420"/>
    </location>
</feature>
<dbReference type="Pfam" id="PF02163">
    <property type="entry name" value="Peptidase_M50"/>
    <property type="match status" value="1"/>
</dbReference>
<evidence type="ECO:0000256" key="10">
    <source>
        <dbReference type="ARBA" id="ARBA00023136"/>
    </source>
</evidence>
<feature type="domain" description="PDZ" evidence="12">
    <location>
        <begin position="120"/>
        <end position="183"/>
    </location>
</feature>
<evidence type="ECO:0000256" key="5">
    <source>
        <dbReference type="ARBA" id="ARBA00022692"/>
    </source>
</evidence>
<feature type="domain" description="PDZ" evidence="12">
    <location>
        <begin position="195"/>
        <end position="263"/>
    </location>
</feature>
<organism evidence="14 16">
    <name type="scientific">Borrelia miyamotoi</name>
    <dbReference type="NCBI Taxonomy" id="47466"/>
    <lineage>
        <taxon>Bacteria</taxon>
        <taxon>Pseudomonadati</taxon>
        <taxon>Spirochaetota</taxon>
        <taxon>Spirochaetia</taxon>
        <taxon>Spirochaetales</taxon>
        <taxon>Borreliaceae</taxon>
        <taxon>Borrelia</taxon>
    </lineage>
</organism>
<dbReference type="EMBL" id="CP024333">
    <property type="protein sequence ID" value="ATQ16244.1"/>
    <property type="molecule type" value="Genomic_DNA"/>
</dbReference>
<protein>
    <recommendedName>
        <fullName evidence="11">Zinc metalloprotease</fullName>
        <ecNumber evidence="11">3.4.24.-</ecNumber>
    </recommendedName>
</protein>
<evidence type="ECO:0000313" key="16">
    <source>
        <dbReference type="Proteomes" id="UP000291995"/>
    </source>
</evidence>
<evidence type="ECO:0000256" key="9">
    <source>
        <dbReference type="ARBA" id="ARBA00023049"/>
    </source>
</evidence>
<dbReference type="PANTHER" id="PTHR42837:SF2">
    <property type="entry name" value="MEMBRANE METALLOPROTEASE ARASP2, CHLOROPLASTIC-RELATED"/>
    <property type="match status" value="1"/>
</dbReference>
<keyword evidence="7 11" id="KW-0862">Zinc</keyword>
<dbReference type="GO" id="GO:0006508">
    <property type="term" value="P:proteolysis"/>
    <property type="evidence" value="ECO:0007669"/>
    <property type="project" value="UniProtKB-KW"/>
</dbReference>
<evidence type="ECO:0000256" key="4">
    <source>
        <dbReference type="ARBA" id="ARBA00022670"/>
    </source>
</evidence>
<comment type="similarity">
    <text evidence="3 11">Belongs to the peptidase M50B family.</text>
</comment>
<dbReference type="SMART" id="SM00228">
    <property type="entry name" value="PDZ"/>
    <property type="match status" value="2"/>
</dbReference>
<dbReference type="NCBIfam" id="TIGR00054">
    <property type="entry name" value="RIP metalloprotease RseP"/>
    <property type="match status" value="1"/>
</dbReference>
<proteinExistence type="inferred from homology"/>
<dbReference type="CDD" id="cd06163">
    <property type="entry name" value="S2P-M50_PDZ_RseP-like"/>
    <property type="match status" value="1"/>
</dbReference>
<reference evidence="14" key="2">
    <citation type="submission" date="2022-12" db="EMBL/GenBank/DDBJ databases">
        <title>Whole genome sequencing of Borrelia miyamotoi strains isolated at the Russian territory.</title>
        <authorList>
            <person name="Kuleshov K.V."/>
            <person name="Platonov A.E."/>
            <person name="Goptar I.A."/>
            <person name="Shipulin G.A."/>
            <person name="Markelov M.L."/>
            <person name="Koetsveld J."/>
            <person name="Kolyasnikova N.M."/>
            <person name="Sarksyan D.S."/>
            <person name="Toporkova M.G."/>
            <person name="Hovius J.W."/>
        </authorList>
    </citation>
    <scope>NUCLEOTIDE SEQUENCE</scope>
    <source>
        <strain evidence="13 15">Yekat-1</strain>
        <strain evidence="14">Yekat-76</strain>
    </source>
</reference>
<dbReference type="InterPro" id="IPR008915">
    <property type="entry name" value="Peptidase_M50"/>
</dbReference>
<name>A0AAP8YWR3_9SPIR</name>
<dbReference type="Proteomes" id="UP000291995">
    <property type="component" value="Chromosome"/>
</dbReference>
<dbReference type="AlphaFoldDB" id="A0AAP8YWR3"/>
<dbReference type="GO" id="GO:0016020">
    <property type="term" value="C:membrane"/>
    <property type="evidence" value="ECO:0007669"/>
    <property type="project" value="UniProtKB-SubCell"/>
</dbReference>
<dbReference type="EMBL" id="CP036557">
    <property type="protein sequence ID" value="QBK62235.1"/>
    <property type="molecule type" value="Genomic_DNA"/>
</dbReference>
<evidence type="ECO:0000256" key="7">
    <source>
        <dbReference type="ARBA" id="ARBA00022833"/>
    </source>
</evidence>
<dbReference type="InterPro" id="IPR004387">
    <property type="entry name" value="Pept_M50_Zn"/>
</dbReference>
<feature type="transmembrane region" description="Helical" evidence="11">
    <location>
        <begin position="352"/>
        <end position="378"/>
    </location>
</feature>
<reference evidence="16" key="1">
    <citation type="submission" date="2019-03" db="EMBL/GenBank/DDBJ databases">
        <title>Whole genome sequencing of Borrelia miyamotoi strains isolated at the Russian territory.</title>
        <authorList>
            <person name="Kuleshov K.V."/>
            <person name="Platonov A.E."/>
            <person name="Goptar I.A."/>
            <person name="Shipulin G.A."/>
            <person name="Markelov M.L."/>
            <person name="Koetsveld J."/>
            <person name="Kolyasnikova N.M."/>
            <person name="Sarksyan D.S."/>
            <person name="Toporkova M.G."/>
            <person name="Hovius J.W."/>
        </authorList>
    </citation>
    <scope>NUCLEOTIDE SEQUENCE [LARGE SCALE GENOMIC DNA]</scope>
    <source>
        <strain evidence="16">Yekat-76</strain>
    </source>
</reference>
<keyword evidence="9 11" id="KW-0482">Metalloprotease</keyword>
<evidence type="ECO:0000256" key="3">
    <source>
        <dbReference type="ARBA" id="ARBA00007931"/>
    </source>
</evidence>
<dbReference type="GeneID" id="75117833"/>
<dbReference type="GO" id="GO:0004222">
    <property type="term" value="F:metalloendopeptidase activity"/>
    <property type="evidence" value="ECO:0007669"/>
    <property type="project" value="InterPro"/>
</dbReference>
<dbReference type="GO" id="GO:0046872">
    <property type="term" value="F:metal ion binding"/>
    <property type="evidence" value="ECO:0007669"/>
    <property type="project" value="UniProtKB-KW"/>
</dbReference>
<accession>A0AAP8YWR3</accession>
<dbReference type="Proteomes" id="UP000230633">
    <property type="component" value="Chromosome"/>
</dbReference>
<dbReference type="RefSeq" id="WP_025443992.1">
    <property type="nucleotide sequence ID" value="NZ_AP024371.1"/>
</dbReference>
<evidence type="ECO:0000256" key="11">
    <source>
        <dbReference type="RuleBase" id="RU362031"/>
    </source>
</evidence>
<comment type="subcellular location">
    <subcellularLocation>
        <location evidence="2">Membrane</location>
        <topology evidence="2">Multi-pass membrane protein</topology>
    </subcellularLocation>
</comment>
<keyword evidence="15" id="KW-1185">Reference proteome</keyword>
<evidence type="ECO:0000259" key="12">
    <source>
        <dbReference type="SMART" id="SM00228"/>
    </source>
</evidence>
<dbReference type="InterPro" id="IPR001478">
    <property type="entry name" value="PDZ"/>
</dbReference>
<evidence type="ECO:0000256" key="8">
    <source>
        <dbReference type="ARBA" id="ARBA00022989"/>
    </source>
</evidence>
<keyword evidence="11" id="KW-0479">Metal-binding</keyword>
<evidence type="ECO:0000256" key="2">
    <source>
        <dbReference type="ARBA" id="ARBA00004141"/>
    </source>
</evidence>
<evidence type="ECO:0000256" key="1">
    <source>
        <dbReference type="ARBA" id="ARBA00001947"/>
    </source>
</evidence>
<keyword evidence="4" id="KW-0645">Protease</keyword>
<evidence type="ECO:0000313" key="15">
    <source>
        <dbReference type="Proteomes" id="UP000230633"/>
    </source>
</evidence>
<keyword evidence="10 11" id="KW-0472">Membrane</keyword>
<feature type="transmembrane region" description="Helical" evidence="11">
    <location>
        <begin position="6"/>
        <end position="28"/>
    </location>
</feature>
<dbReference type="EC" id="3.4.24.-" evidence="11"/>